<keyword evidence="2" id="KW-1133">Transmembrane helix</keyword>
<comment type="caution">
    <text evidence="3">The sequence shown here is derived from an EMBL/GenBank/DDBJ whole genome shotgun (WGS) entry which is preliminary data.</text>
</comment>
<feature type="transmembrane region" description="Helical" evidence="2">
    <location>
        <begin position="144"/>
        <end position="162"/>
    </location>
</feature>
<evidence type="ECO:0000256" key="1">
    <source>
        <dbReference type="SAM" id="Coils"/>
    </source>
</evidence>
<keyword evidence="1" id="KW-0175">Coiled coil</keyword>
<dbReference type="AlphaFoldDB" id="X1FHQ1"/>
<evidence type="ECO:0000313" key="3">
    <source>
        <dbReference type="EMBL" id="GAH32035.1"/>
    </source>
</evidence>
<feature type="non-terminal residue" evidence="3">
    <location>
        <position position="1"/>
    </location>
</feature>
<reference evidence="3" key="1">
    <citation type="journal article" date="2014" name="Front. Microbiol.">
        <title>High frequency of phylogenetically diverse reductive dehalogenase-homologous genes in deep subseafloor sedimentary metagenomes.</title>
        <authorList>
            <person name="Kawai M."/>
            <person name="Futagami T."/>
            <person name="Toyoda A."/>
            <person name="Takaki Y."/>
            <person name="Nishi S."/>
            <person name="Hori S."/>
            <person name="Arai W."/>
            <person name="Tsubouchi T."/>
            <person name="Morono Y."/>
            <person name="Uchiyama I."/>
            <person name="Ito T."/>
            <person name="Fujiyama A."/>
            <person name="Inagaki F."/>
            <person name="Takami H."/>
        </authorList>
    </citation>
    <scope>NUCLEOTIDE SEQUENCE</scope>
    <source>
        <strain evidence="3">Expedition CK06-06</strain>
    </source>
</reference>
<dbReference type="EMBL" id="BARU01010311">
    <property type="protein sequence ID" value="GAH32035.1"/>
    <property type="molecule type" value="Genomic_DNA"/>
</dbReference>
<accession>X1FHQ1</accession>
<protein>
    <submittedName>
        <fullName evidence="3">Uncharacterized protein</fullName>
    </submittedName>
</protein>
<evidence type="ECO:0000256" key="2">
    <source>
        <dbReference type="SAM" id="Phobius"/>
    </source>
</evidence>
<keyword evidence="2" id="KW-0812">Transmembrane</keyword>
<name>X1FHQ1_9ZZZZ</name>
<gene>
    <name evidence="3" type="ORF">S03H2_19691</name>
</gene>
<proteinExistence type="predicted"/>
<keyword evidence="2" id="KW-0472">Membrane</keyword>
<sequence>KYNKIIQLLKDKSNNILEPIDAEDVDAFITFMQEFNSDIETYNSQVRKWNTEINILKEKQLDLYELEKELKELEIKQKRLSSDISEICKKYSKISKNIEHNKKLVEEKRGQHDIEVSQKIEKYGHFHLQKMYQKFLHLLSSHSIFYLGTYKFVFSVLLHIIFQHMGLHFFHKFFFQELN</sequence>
<organism evidence="3">
    <name type="scientific">marine sediment metagenome</name>
    <dbReference type="NCBI Taxonomy" id="412755"/>
    <lineage>
        <taxon>unclassified sequences</taxon>
        <taxon>metagenomes</taxon>
        <taxon>ecological metagenomes</taxon>
    </lineage>
</organism>
<feature type="coiled-coil region" evidence="1">
    <location>
        <begin position="32"/>
        <end position="90"/>
    </location>
</feature>